<feature type="chain" id="PRO_5029004542" description="Ubiquitin 3 binding protein But2 C-terminal domain-containing protein" evidence="1">
    <location>
        <begin position="20"/>
        <end position="221"/>
    </location>
</feature>
<organism evidence="2 3">
    <name type="scientific">Massariosphaeria phaeospora</name>
    <dbReference type="NCBI Taxonomy" id="100035"/>
    <lineage>
        <taxon>Eukaryota</taxon>
        <taxon>Fungi</taxon>
        <taxon>Dikarya</taxon>
        <taxon>Ascomycota</taxon>
        <taxon>Pezizomycotina</taxon>
        <taxon>Dothideomycetes</taxon>
        <taxon>Pleosporomycetidae</taxon>
        <taxon>Pleosporales</taxon>
        <taxon>Pleosporales incertae sedis</taxon>
        <taxon>Massariosphaeria</taxon>
    </lineage>
</organism>
<name>A0A7C8MJ34_9PLEO</name>
<comment type="caution">
    <text evidence="2">The sequence shown here is derived from an EMBL/GenBank/DDBJ whole genome shotgun (WGS) entry which is preliminary data.</text>
</comment>
<evidence type="ECO:0000256" key="1">
    <source>
        <dbReference type="SAM" id="SignalP"/>
    </source>
</evidence>
<gene>
    <name evidence="2" type="ORF">BDV95DRAFT_601973</name>
</gene>
<reference evidence="2 3" key="1">
    <citation type="submission" date="2020-01" db="EMBL/GenBank/DDBJ databases">
        <authorList>
            <consortium name="DOE Joint Genome Institute"/>
            <person name="Haridas S."/>
            <person name="Albert R."/>
            <person name="Binder M."/>
            <person name="Bloem J."/>
            <person name="Labutti K."/>
            <person name="Salamov A."/>
            <person name="Andreopoulos B."/>
            <person name="Baker S.E."/>
            <person name="Barry K."/>
            <person name="Bills G."/>
            <person name="Bluhm B.H."/>
            <person name="Cannon C."/>
            <person name="Castanera R."/>
            <person name="Culley D.E."/>
            <person name="Daum C."/>
            <person name="Ezra D."/>
            <person name="Gonzalez J.B."/>
            <person name="Henrissat B."/>
            <person name="Kuo A."/>
            <person name="Liang C."/>
            <person name="Lipzen A."/>
            <person name="Lutzoni F."/>
            <person name="Magnuson J."/>
            <person name="Mondo S."/>
            <person name="Nolan M."/>
            <person name="Ohm R."/>
            <person name="Pangilinan J."/>
            <person name="Park H.-J.H."/>
            <person name="Ramirez L."/>
            <person name="Alfaro M."/>
            <person name="Sun H."/>
            <person name="Tritt A."/>
            <person name="Yoshinaga Y."/>
            <person name="Zwiers L.-H.L."/>
            <person name="Turgeon B.G."/>
            <person name="Goodwin S.B."/>
            <person name="Spatafora J.W."/>
            <person name="Crous P.W."/>
            <person name="Grigoriev I.V."/>
        </authorList>
    </citation>
    <scope>NUCLEOTIDE SEQUENCE [LARGE SCALE GENOMIC DNA]</scope>
    <source>
        <strain evidence="2 3">CBS 611.86</strain>
    </source>
</reference>
<accession>A0A7C8MJ34</accession>
<evidence type="ECO:0000313" key="2">
    <source>
        <dbReference type="EMBL" id="KAF2877595.1"/>
    </source>
</evidence>
<evidence type="ECO:0000313" key="3">
    <source>
        <dbReference type="Proteomes" id="UP000481861"/>
    </source>
</evidence>
<dbReference type="OrthoDB" id="3743491at2759"/>
<dbReference type="Proteomes" id="UP000481861">
    <property type="component" value="Unassembled WGS sequence"/>
</dbReference>
<feature type="signal peptide" evidence="1">
    <location>
        <begin position="1"/>
        <end position="19"/>
    </location>
</feature>
<dbReference type="AlphaFoldDB" id="A0A7C8MJ34"/>
<keyword evidence="3" id="KW-1185">Reference proteome</keyword>
<proteinExistence type="predicted"/>
<sequence>MKLPTLILRALALLPAILALPTDDPIYEVDDDYPLPTAHYSLKVNAPNQPWHGRPIIKLPNSLYLGIDNFTIRPPTPPVTFRIFNRGEEGQYTFVADIEDDDENTHFLWGATPHSNPMQTAIGLSPVSGEEQDHDVDLFAFTMTVPPDSTVRTTRSGFRVADVRGAWQPVEDARPAGWVVWWKAKNEGEENVAEVNNDIGLDVVFVWDDADGDDVEESPSV</sequence>
<protein>
    <recommendedName>
        <fullName evidence="4">Ubiquitin 3 binding protein But2 C-terminal domain-containing protein</fullName>
    </recommendedName>
</protein>
<keyword evidence="1" id="KW-0732">Signal</keyword>
<evidence type="ECO:0008006" key="4">
    <source>
        <dbReference type="Google" id="ProtNLM"/>
    </source>
</evidence>
<dbReference type="EMBL" id="JAADJZ010000002">
    <property type="protein sequence ID" value="KAF2877595.1"/>
    <property type="molecule type" value="Genomic_DNA"/>
</dbReference>